<evidence type="ECO:0000313" key="14">
    <source>
        <dbReference type="Proteomes" id="UP000265120"/>
    </source>
</evidence>
<keyword evidence="8" id="KW-0206">Cytoskeleton</keyword>
<dbReference type="Pfam" id="PF00612">
    <property type="entry name" value="IQ"/>
    <property type="match status" value="1"/>
</dbReference>
<dbReference type="PANTHER" id="PTHR31598">
    <property type="entry name" value="IQ DOMAIN-CONTAINING PROTEIN D"/>
    <property type="match status" value="1"/>
</dbReference>
<evidence type="ECO:0000256" key="2">
    <source>
        <dbReference type="ARBA" id="ARBA00004611"/>
    </source>
</evidence>
<organism evidence="13 14">
    <name type="scientific">Cynoglossus semilaevis</name>
    <name type="common">Tongue sole</name>
    <dbReference type="NCBI Taxonomy" id="244447"/>
    <lineage>
        <taxon>Eukaryota</taxon>
        <taxon>Metazoa</taxon>
        <taxon>Chordata</taxon>
        <taxon>Craniata</taxon>
        <taxon>Vertebrata</taxon>
        <taxon>Euteleostomi</taxon>
        <taxon>Actinopterygii</taxon>
        <taxon>Neopterygii</taxon>
        <taxon>Teleostei</taxon>
        <taxon>Neoteleostei</taxon>
        <taxon>Acanthomorphata</taxon>
        <taxon>Carangaria</taxon>
        <taxon>Pleuronectiformes</taxon>
        <taxon>Pleuronectoidei</taxon>
        <taxon>Cynoglossidae</taxon>
        <taxon>Cynoglossinae</taxon>
        <taxon>Cynoglossus</taxon>
    </lineage>
</organism>
<comment type="subcellular location">
    <subcellularLocation>
        <location evidence="2">Cytoplasm</location>
        <location evidence="2">Cytoskeleton</location>
        <location evidence="2">Flagellum axoneme</location>
    </subcellularLocation>
</comment>
<sequence>MPYFNCAIRLLHSMSAKGTTVVAATKANTKLVDIIKKNDLPQKKLLSVEAQRISRILQNCINQIKIVATLPALLSSCGDSVDLDEKLMRDLKKHQLLSEKLEREILENDNQESGEDIEVKKRARVQLEKDVKNSVRDLLRFLRSYPDDLLFLRAEQYTGENEGKLIKGLQKFHSNTVDKLLMGLDEESTMVLHKLAFPSTADDLEVLASREKEVATAKKQIDEKIAEKNTEMKILEQQEIEQMKMKLNNLVLENRQAERILQEENEKVESEIEYLLQKFDSNMKEIQADLEINEIDYRREEDELRSLEKPFHALEEEYNQIVEKHRLAEHQRVKEMQELELKTKAAILAQSWWRGYKTRKALKNKGKSKKAKKGKGKKK</sequence>
<keyword evidence="5" id="KW-0963">Cytoplasm</keyword>
<evidence type="ECO:0000256" key="12">
    <source>
        <dbReference type="SAM" id="Coils"/>
    </source>
</evidence>
<dbReference type="PROSITE" id="PS50096">
    <property type="entry name" value="IQ"/>
    <property type="match status" value="1"/>
</dbReference>
<comment type="subunit">
    <text evidence="11">Component of the nexin-dynein regulatory complex (N-DRC). Interacts with CFAP52.</text>
</comment>
<evidence type="ECO:0000256" key="8">
    <source>
        <dbReference type="ARBA" id="ARBA00023212"/>
    </source>
</evidence>
<evidence type="ECO:0000256" key="11">
    <source>
        <dbReference type="ARBA" id="ARBA00046836"/>
    </source>
</evidence>
<evidence type="ECO:0000256" key="4">
    <source>
        <dbReference type="ARBA" id="ARBA00021752"/>
    </source>
</evidence>
<dbReference type="Gene3D" id="1.20.5.190">
    <property type="match status" value="1"/>
</dbReference>
<keyword evidence="6" id="KW-0282">Flagellum</keyword>
<dbReference type="Proteomes" id="UP000265120">
    <property type="component" value="Chromosome Z"/>
</dbReference>
<keyword evidence="12" id="KW-0175">Coiled coil</keyword>
<dbReference type="AlphaFoldDB" id="A0A3P8W779"/>
<feature type="coiled-coil region" evidence="12">
    <location>
        <begin position="84"/>
        <end position="111"/>
    </location>
</feature>
<comment type="similarity">
    <text evidence="3">Belongs to the DRC10 family.</text>
</comment>
<comment type="function">
    <text evidence="1">Component of the nexin-dynein regulatory complex (N-DRC), a key regulator of ciliary/flagellar motility which maintains the alignment and integrity of the distal axoneme and regulates microtubule sliding in motile axonemes.</text>
</comment>
<proteinExistence type="inferred from homology"/>
<evidence type="ECO:0000256" key="7">
    <source>
        <dbReference type="ARBA" id="ARBA00023069"/>
    </source>
</evidence>
<name>A0A3P8W779_CYNSE</name>
<dbReference type="CDD" id="cd23767">
    <property type="entry name" value="IQCD"/>
    <property type="match status" value="1"/>
</dbReference>
<protein>
    <recommendedName>
        <fullName evidence="4">Dynein regulatory complex protein 10</fullName>
    </recommendedName>
    <alternativeName>
        <fullName evidence="10">IQ domain-containing protein D</fullName>
    </alternativeName>
</protein>
<reference evidence="13" key="3">
    <citation type="submission" date="2025-09" db="UniProtKB">
        <authorList>
            <consortium name="Ensembl"/>
        </authorList>
    </citation>
    <scope>IDENTIFICATION</scope>
</reference>
<keyword evidence="14" id="KW-1185">Reference proteome</keyword>
<evidence type="ECO:0000256" key="5">
    <source>
        <dbReference type="ARBA" id="ARBA00022490"/>
    </source>
</evidence>
<dbReference type="PANTHER" id="PTHR31598:SF1">
    <property type="entry name" value="DYNEIN REGULATORY COMPLEX PROTEIN 10"/>
    <property type="match status" value="1"/>
</dbReference>
<reference evidence="13 14" key="1">
    <citation type="journal article" date="2014" name="Nat. Genet.">
        <title>Whole-genome sequence of a flatfish provides insights into ZW sex chromosome evolution and adaptation to a benthic lifestyle.</title>
        <authorList>
            <person name="Chen S."/>
            <person name="Zhang G."/>
            <person name="Shao C."/>
            <person name="Huang Q."/>
            <person name="Liu G."/>
            <person name="Zhang P."/>
            <person name="Song W."/>
            <person name="An N."/>
            <person name="Chalopin D."/>
            <person name="Volff J.N."/>
            <person name="Hong Y."/>
            <person name="Li Q."/>
            <person name="Sha Z."/>
            <person name="Zhou H."/>
            <person name="Xie M."/>
            <person name="Yu Q."/>
            <person name="Liu Y."/>
            <person name="Xiang H."/>
            <person name="Wang N."/>
            <person name="Wu K."/>
            <person name="Yang C."/>
            <person name="Zhou Q."/>
            <person name="Liao X."/>
            <person name="Yang L."/>
            <person name="Hu Q."/>
            <person name="Zhang J."/>
            <person name="Meng L."/>
            <person name="Jin L."/>
            <person name="Tian Y."/>
            <person name="Lian J."/>
            <person name="Yang J."/>
            <person name="Miao G."/>
            <person name="Liu S."/>
            <person name="Liang Z."/>
            <person name="Yan F."/>
            <person name="Li Y."/>
            <person name="Sun B."/>
            <person name="Zhang H."/>
            <person name="Zhang J."/>
            <person name="Zhu Y."/>
            <person name="Du M."/>
            <person name="Zhao Y."/>
            <person name="Schartl M."/>
            <person name="Tang Q."/>
            <person name="Wang J."/>
        </authorList>
    </citation>
    <scope>NUCLEOTIDE SEQUENCE</scope>
</reference>
<evidence type="ECO:0000256" key="10">
    <source>
        <dbReference type="ARBA" id="ARBA00032180"/>
    </source>
</evidence>
<accession>A0A3P8W779</accession>
<feature type="coiled-coil region" evidence="12">
    <location>
        <begin position="207"/>
        <end position="331"/>
    </location>
</feature>
<evidence type="ECO:0000256" key="3">
    <source>
        <dbReference type="ARBA" id="ARBA00009071"/>
    </source>
</evidence>
<keyword evidence="7" id="KW-0969">Cilium</keyword>
<dbReference type="SMART" id="SM00015">
    <property type="entry name" value="IQ"/>
    <property type="match status" value="1"/>
</dbReference>
<evidence type="ECO:0000256" key="9">
    <source>
        <dbReference type="ARBA" id="ARBA00023273"/>
    </source>
</evidence>
<dbReference type="InterPro" id="IPR000048">
    <property type="entry name" value="IQ_motif_EF-hand-BS"/>
</dbReference>
<dbReference type="InterPro" id="IPR042815">
    <property type="entry name" value="DRC10"/>
</dbReference>
<evidence type="ECO:0000256" key="6">
    <source>
        <dbReference type="ARBA" id="ARBA00022846"/>
    </source>
</evidence>
<dbReference type="GeneTree" id="ENSGT00730000111354"/>
<dbReference type="Ensembl" id="ENSCSET00000020617.1">
    <property type="protein sequence ID" value="ENSCSEP00000020365.1"/>
    <property type="gene ID" value="ENSCSEG00000012986.1"/>
</dbReference>
<reference evidence="13" key="2">
    <citation type="submission" date="2025-08" db="UniProtKB">
        <authorList>
            <consortium name="Ensembl"/>
        </authorList>
    </citation>
    <scope>IDENTIFICATION</scope>
</reference>
<evidence type="ECO:0000256" key="1">
    <source>
        <dbReference type="ARBA" id="ARBA00003029"/>
    </source>
</evidence>
<keyword evidence="9" id="KW-0966">Cell projection</keyword>
<evidence type="ECO:0000313" key="13">
    <source>
        <dbReference type="Ensembl" id="ENSCSEP00000020365.1"/>
    </source>
</evidence>